<feature type="transmembrane region" description="Helical" evidence="2">
    <location>
        <begin position="6"/>
        <end position="28"/>
    </location>
</feature>
<evidence type="ECO:0000313" key="4">
    <source>
        <dbReference type="Proteomes" id="UP000317171"/>
    </source>
</evidence>
<feature type="transmembrane region" description="Helical" evidence="2">
    <location>
        <begin position="435"/>
        <end position="454"/>
    </location>
</feature>
<feature type="transmembrane region" description="Helical" evidence="2">
    <location>
        <begin position="137"/>
        <end position="155"/>
    </location>
</feature>
<dbReference type="Proteomes" id="UP000317171">
    <property type="component" value="Chromosome"/>
</dbReference>
<protein>
    <recommendedName>
        <fullName evidence="5">Glycosyltransferase RgtA/B/C/D-like domain-containing protein</fullName>
    </recommendedName>
</protein>
<dbReference type="EMBL" id="CP036269">
    <property type="protein sequence ID" value="QDT43922.1"/>
    <property type="molecule type" value="Genomic_DNA"/>
</dbReference>
<feature type="transmembrane region" description="Helical" evidence="2">
    <location>
        <begin position="260"/>
        <end position="281"/>
    </location>
</feature>
<evidence type="ECO:0000256" key="2">
    <source>
        <dbReference type="SAM" id="Phobius"/>
    </source>
</evidence>
<gene>
    <name evidence="3" type="ORF">Pan241w_40260</name>
</gene>
<accession>A0A517RJ78</accession>
<keyword evidence="4" id="KW-1185">Reference proteome</keyword>
<keyword evidence="2" id="KW-1133">Transmembrane helix</keyword>
<dbReference type="RefSeq" id="WP_145218963.1">
    <property type="nucleotide sequence ID" value="NZ_CP036269.1"/>
</dbReference>
<keyword evidence="2" id="KW-0812">Transmembrane</keyword>
<feature type="transmembrane region" description="Helical" evidence="2">
    <location>
        <begin position="380"/>
        <end position="401"/>
    </location>
</feature>
<feature type="transmembrane region" description="Helical" evidence="2">
    <location>
        <begin position="208"/>
        <end position="225"/>
    </location>
</feature>
<proteinExistence type="predicted"/>
<evidence type="ECO:0000256" key="1">
    <source>
        <dbReference type="SAM" id="MobiDB-lite"/>
    </source>
</evidence>
<keyword evidence="2" id="KW-0472">Membrane</keyword>
<organism evidence="3 4">
    <name type="scientific">Gimesia alba</name>
    <dbReference type="NCBI Taxonomy" id="2527973"/>
    <lineage>
        <taxon>Bacteria</taxon>
        <taxon>Pseudomonadati</taxon>
        <taxon>Planctomycetota</taxon>
        <taxon>Planctomycetia</taxon>
        <taxon>Planctomycetales</taxon>
        <taxon>Planctomycetaceae</taxon>
        <taxon>Gimesia</taxon>
    </lineage>
</organism>
<feature type="compositionally biased region" description="Polar residues" evidence="1">
    <location>
        <begin position="559"/>
        <end position="570"/>
    </location>
</feature>
<evidence type="ECO:0008006" key="5">
    <source>
        <dbReference type="Google" id="ProtNLM"/>
    </source>
</evidence>
<dbReference type="KEGG" id="gaz:Pan241w_40260"/>
<reference evidence="3 4" key="1">
    <citation type="submission" date="2019-02" db="EMBL/GenBank/DDBJ databases">
        <title>Deep-cultivation of Planctomycetes and their phenomic and genomic characterization uncovers novel biology.</title>
        <authorList>
            <person name="Wiegand S."/>
            <person name="Jogler M."/>
            <person name="Boedeker C."/>
            <person name="Pinto D."/>
            <person name="Vollmers J."/>
            <person name="Rivas-Marin E."/>
            <person name="Kohn T."/>
            <person name="Peeters S.H."/>
            <person name="Heuer A."/>
            <person name="Rast P."/>
            <person name="Oberbeckmann S."/>
            <person name="Bunk B."/>
            <person name="Jeske O."/>
            <person name="Meyerdierks A."/>
            <person name="Storesund J.E."/>
            <person name="Kallscheuer N."/>
            <person name="Luecker S."/>
            <person name="Lage O.M."/>
            <person name="Pohl T."/>
            <person name="Merkel B.J."/>
            <person name="Hornburger P."/>
            <person name="Mueller R.-W."/>
            <person name="Bruemmer F."/>
            <person name="Labrenz M."/>
            <person name="Spormann A.M."/>
            <person name="Op den Camp H."/>
            <person name="Overmann J."/>
            <person name="Amann R."/>
            <person name="Jetten M.S.M."/>
            <person name="Mascher T."/>
            <person name="Medema M.H."/>
            <person name="Devos D.P."/>
            <person name="Kaster A.-K."/>
            <person name="Ovreas L."/>
            <person name="Rohde M."/>
            <person name="Galperin M.Y."/>
            <person name="Jogler C."/>
        </authorList>
    </citation>
    <scope>NUCLEOTIDE SEQUENCE [LARGE SCALE GENOMIC DNA]</scope>
    <source>
        <strain evidence="3 4">Pan241w</strain>
    </source>
</reference>
<feature type="region of interest" description="Disordered" evidence="1">
    <location>
        <begin position="550"/>
        <end position="570"/>
    </location>
</feature>
<feature type="transmembrane region" description="Helical" evidence="2">
    <location>
        <begin position="407"/>
        <end position="423"/>
    </location>
</feature>
<name>A0A517RJ78_9PLAN</name>
<evidence type="ECO:0000313" key="3">
    <source>
        <dbReference type="EMBL" id="QDT43922.1"/>
    </source>
</evidence>
<feature type="transmembrane region" description="Helical" evidence="2">
    <location>
        <begin position="353"/>
        <end position="373"/>
    </location>
</feature>
<dbReference type="AlphaFoldDB" id="A0A517RJ78"/>
<dbReference type="OrthoDB" id="269527at2"/>
<sequence length="570" mass="65143">MYKSLFFLSLYVFLALWALTNVLPNQFIRFKILNRFRGIVHFLSGPRSSVVTVFLLCFALSAGISYYHNPVPSVPDEFSYLLASDTFSEGRLTNPTHPFWKHFESFHIFQRPTYASKYPPGQGLFLAIGQVLTGHPIVGVWLSVSLACAAVCWMLRAWVPPQWAFMGGLLAVLHPLSIFWGQNYWGGAVAILGGALLFGALRRLMQQPRTGTAFILGMGLFLLAISRPFEGFLTAICAAVLLVIWMVRQTRFPRMVLLKSVLLPLGVASLMIVGALATYNYHLTESAFRLPYQVHEETYSPTPLFVWGTPRTDLAPYNPHLKKLHYGWSLDIYQRQQDASGYWNEVSEKTTRIIRQMIAFPLGILLLMLPWIVKDRWGRIAVIIVLLISLINIFCATFFLAHYLAPIFSLIFFILIQGVRHLRAAHWRKQSQGPVFVMGLWLLFVTLSFSRIWLQSSNPETTPRHALALQRSELIKALEKRPQKDLIFVKYSPEHDPHFEWVYNRADIDNAEVVWAHILTNKENQKLIEHFADHQIWWLDADAKQLKLRPVKGLPPNQKPETLSNTSSAS</sequence>
<feature type="transmembrane region" description="Helical" evidence="2">
    <location>
        <begin position="184"/>
        <end position="201"/>
    </location>
</feature>